<reference evidence="1" key="2">
    <citation type="submission" date="2021-02" db="EMBL/GenBank/DDBJ databases">
        <title>Aspergillus luchuensis mut. kawachii IFO 4304 genome sequence.</title>
        <authorList>
            <person name="Mori K."/>
            <person name="Kadooka C."/>
            <person name="Goto M."/>
            <person name="Futagami T."/>
        </authorList>
    </citation>
    <scope>NUCLEOTIDE SEQUENCE</scope>
    <source>
        <strain evidence="1">IFO 4308</strain>
    </source>
</reference>
<dbReference type="Proteomes" id="UP000661280">
    <property type="component" value="Chromosome 8"/>
</dbReference>
<evidence type="ECO:0000313" key="1">
    <source>
        <dbReference type="EMBL" id="BCS04910.1"/>
    </source>
</evidence>
<dbReference type="KEGG" id="aluc:AKAW2_80711S"/>
<proteinExistence type="predicted"/>
<dbReference type="EMBL" id="AP024432">
    <property type="protein sequence ID" value="BCS04910.1"/>
    <property type="molecule type" value="Genomic_DNA"/>
</dbReference>
<keyword evidence="2" id="KW-1185">Reference proteome</keyword>
<accession>A0A7R7WLJ3</accession>
<dbReference type="AlphaFoldDB" id="A0A7R7WLJ3"/>
<protein>
    <submittedName>
        <fullName evidence="1">Uncharacterized protein</fullName>
    </submittedName>
</protein>
<evidence type="ECO:0000313" key="2">
    <source>
        <dbReference type="Proteomes" id="UP000661280"/>
    </source>
</evidence>
<gene>
    <name evidence="1" type="ORF">AKAW2_80711S</name>
</gene>
<organism evidence="1 2">
    <name type="scientific">Aspergillus kawachii</name>
    <name type="common">White koji mold</name>
    <name type="synonym">Aspergillus awamori var. kawachi</name>
    <dbReference type="NCBI Taxonomy" id="1069201"/>
    <lineage>
        <taxon>Eukaryota</taxon>
        <taxon>Fungi</taxon>
        <taxon>Dikarya</taxon>
        <taxon>Ascomycota</taxon>
        <taxon>Pezizomycotina</taxon>
        <taxon>Eurotiomycetes</taxon>
        <taxon>Eurotiomycetidae</taxon>
        <taxon>Eurotiales</taxon>
        <taxon>Aspergillaceae</taxon>
        <taxon>Aspergillus</taxon>
        <taxon>Aspergillus subgen. Circumdati</taxon>
    </lineage>
</organism>
<name>A0A7R7WLJ3_ASPKA</name>
<reference evidence="1" key="1">
    <citation type="submission" date="2021-01" db="EMBL/GenBank/DDBJ databases">
        <authorList>
            <consortium name="Aspergillus luchuensis mut. kawachii IFO 4304 genome sequencing consortium"/>
            <person name="Kazuki M."/>
            <person name="Futagami T."/>
        </authorList>
    </citation>
    <scope>NUCLEOTIDE SEQUENCE</scope>
    <source>
        <strain evidence="1">IFO 4308</strain>
    </source>
</reference>
<dbReference type="RefSeq" id="XP_041548672.1">
    <property type="nucleotide sequence ID" value="XM_041681761.1"/>
</dbReference>
<dbReference type="GeneID" id="64966231"/>
<sequence length="61" mass="6650">MGDCFTVAIDDVGKQAIVHSNSAPVTPDASIPRILLLKLLKPFHHSKTLATTSFTQKFNNI</sequence>